<organism evidence="2 3">
    <name type="scientific">Rhizopus oryzae</name>
    <name type="common">Mucormycosis agent</name>
    <name type="synonym">Rhizopus arrhizus var. delemar</name>
    <dbReference type="NCBI Taxonomy" id="64495"/>
    <lineage>
        <taxon>Eukaryota</taxon>
        <taxon>Fungi</taxon>
        <taxon>Fungi incertae sedis</taxon>
        <taxon>Mucoromycota</taxon>
        <taxon>Mucoromycotina</taxon>
        <taxon>Mucoromycetes</taxon>
        <taxon>Mucorales</taxon>
        <taxon>Mucorineae</taxon>
        <taxon>Rhizopodaceae</taxon>
        <taxon>Rhizopus</taxon>
    </lineage>
</organism>
<name>A0A9P6X3E4_RHIOR</name>
<sequence>MEEIIRNVVRQMDVEKEEKANGNEIPLDISNELANTLSYQLQKNFKKCRRETQRYTLDEWTTPEKINKTILPYLKRHSTETAIVVNTIYKITENTRFQARVAMEIFEQLQYVLQEATSQAEATAIIDKCREQSRRLAVFGLATAKAQEKEARDYSDKALNIPISIRHLESAEEDPKTKNAYSDEFLNKFHQANFEQKLVQQASGSRGSFFGQGTPQRWGNQQNNYTNSSHQNHPPHHPNNNTPNNQ</sequence>
<comment type="caution">
    <text evidence="2">The sequence shown here is derived from an EMBL/GenBank/DDBJ whole genome shotgun (WGS) entry which is preliminary data.</text>
</comment>
<dbReference type="Proteomes" id="UP000716291">
    <property type="component" value="Unassembled WGS sequence"/>
</dbReference>
<feature type="compositionally biased region" description="Polar residues" evidence="1">
    <location>
        <begin position="200"/>
        <end position="225"/>
    </location>
</feature>
<dbReference type="AlphaFoldDB" id="A0A9P6X3E4"/>
<evidence type="ECO:0000313" key="3">
    <source>
        <dbReference type="Proteomes" id="UP000716291"/>
    </source>
</evidence>
<reference evidence="2" key="1">
    <citation type="journal article" date="2020" name="Microb. Genom.">
        <title>Genetic diversity of clinical and environmental Mucorales isolates obtained from an investigation of mucormycosis cases among solid organ transplant recipients.</title>
        <authorList>
            <person name="Nguyen M.H."/>
            <person name="Kaul D."/>
            <person name="Muto C."/>
            <person name="Cheng S.J."/>
            <person name="Richter R.A."/>
            <person name="Bruno V.M."/>
            <person name="Liu G."/>
            <person name="Beyhan S."/>
            <person name="Sundermann A.J."/>
            <person name="Mounaud S."/>
            <person name="Pasculle A.W."/>
            <person name="Nierman W.C."/>
            <person name="Driscoll E."/>
            <person name="Cumbie R."/>
            <person name="Clancy C.J."/>
            <person name="Dupont C.L."/>
        </authorList>
    </citation>
    <scope>NUCLEOTIDE SEQUENCE</scope>
    <source>
        <strain evidence="2">GL11</strain>
    </source>
</reference>
<dbReference type="EMBL" id="JAANQT010001639">
    <property type="protein sequence ID" value="KAG1304424.1"/>
    <property type="molecule type" value="Genomic_DNA"/>
</dbReference>
<evidence type="ECO:0000256" key="1">
    <source>
        <dbReference type="SAM" id="MobiDB-lite"/>
    </source>
</evidence>
<gene>
    <name evidence="2" type="ORF">G6F64_009218</name>
</gene>
<feature type="region of interest" description="Disordered" evidence="1">
    <location>
        <begin position="200"/>
        <end position="246"/>
    </location>
</feature>
<feature type="compositionally biased region" description="Low complexity" evidence="1">
    <location>
        <begin position="226"/>
        <end position="246"/>
    </location>
</feature>
<dbReference type="OrthoDB" id="2267579at2759"/>
<evidence type="ECO:0000313" key="2">
    <source>
        <dbReference type="EMBL" id="KAG1304424.1"/>
    </source>
</evidence>
<proteinExistence type="predicted"/>
<keyword evidence="3" id="KW-1185">Reference proteome</keyword>
<protein>
    <submittedName>
        <fullName evidence="2">Uncharacterized protein</fullName>
    </submittedName>
</protein>
<accession>A0A9P6X3E4</accession>